<dbReference type="STRING" id="3988.B9RIH5"/>
<evidence type="ECO:0000256" key="1">
    <source>
        <dbReference type="SAM" id="SignalP"/>
    </source>
</evidence>
<keyword evidence="4" id="KW-1185">Reference proteome</keyword>
<dbReference type="InParanoid" id="B9RIH5"/>
<reference evidence="4" key="1">
    <citation type="journal article" date="2010" name="Nat. Biotechnol.">
        <title>Draft genome sequence of the oilseed species Ricinus communis.</title>
        <authorList>
            <person name="Chan A.P."/>
            <person name="Crabtree J."/>
            <person name="Zhao Q."/>
            <person name="Lorenzi H."/>
            <person name="Orvis J."/>
            <person name="Puiu D."/>
            <person name="Melake-Berhan A."/>
            <person name="Jones K.M."/>
            <person name="Redman J."/>
            <person name="Chen G."/>
            <person name="Cahoon E.B."/>
            <person name="Gedil M."/>
            <person name="Stanke M."/>
            <person name="Haas B.J."/>
            <person name="Wortman J.R."/>
            <person name="Fraser-Liggett C.M."/>
            <person name="Ravel J."/>
            <person name="Rabinowicz P.D."/>
        </authorList>
    </citation>
    <scope>NUCLEOTIDE SEQUENCE [LARGE SCALE GENOMIC DNA]</scope>
    <source>
        <strain evidence="4">cv. Hale</strain>
    </source>
</reference>
<evidence type="ECO:0000313" key="3">
    <source>
        <dbReference type="EMBL" id="EEF48947.1"/>
    </source>
</evidence>
<dbReference type="EMBL" id="EQ973781">
    <property type="protein sequence ID" value="EEF48947.1"/>
    <property type="molecule type" value="Genomic_DNA"/>
</dbReference>
<feature type="signal peptide" evidence="1">
    <location>
        <begin position="1"/>
        <end position="15"/>
    </location>
</feature>
<dbReference type="PANTHER" id="PTHR31236:SF28">
    <property type="entry name" value="BURP DOMAIN-CONTAINING PROTEIN"/>
    <property type="match status" value="1"/>
</dbReference>
<dbReference type="InterPro" id="IPR044816">
    <property type="entry name" value="BURP"/>
</dbReference>
<organism evidence="3 4">
    <name type="scientific">Ricinus communis</name>
    <name type="common">Castor bean</name>
    <dbReference type="NCBI Taxonomy" id="3988"/>
    <lineage>
        <taxon>Eukaryota</taxon>
        <taxon>Viridiplantae</taxon>
        <taxon>Streptophyta</taxon>
        <taxon>Embryophyta</taxon>
        <taxon>Tracheophyta</taxon>
        <taxon>Spermatophyta</taxon>
        <taxon>Magnoliopsida</taxon>
        <taxon>eudicotyledons</taxon>
        <taxon>Gunneridae</taxon>
        <taxon>Pentapetalae</taxon>
        <taxon>rosids</taxon>
        <taxon>fabids</taxon>
        <taxon>Malpighiales</taxon>
        <taxon>Euphorbiaceae</taxon>
        <taxon>Acalyphoideae</taxon>
        <taxon>Acalypheae</taxon>
        <taxon>Ricinus</taxon>
    </lineage>
</organism>
<keyword evidence="1" id="KW-0732">Signal</keyword>
<dbReference type="PROSITE" id="PS51277">
    <property type="entry name" value="BURP"/>
    <property type="match status" value="1"/>
</dbReference>
<gene>
    <name evidence="3" type="ORF">RCOM_1579210</name>
</gene>
<proteinExistence type="predicted"/>
<feature type="chain" id="PRO_5012722947" description="BURP domain-containing protein" evidence="1">
    <location>
        <begin position="16"/>
        <end position="245"/>
    </location>
</feature>
<accession>B9RIH5</accession>
<dbReference type="InterPro" id="IPR004873">
    <property type="entry name" value="BURP_dom"/>
</dbReference>
<feature type="domain" description="BURP" evidence="2">
    <location>
        <begin position="99"/>
        <end position="245"/>
    </location>
</feature>
<evidence type="ECO:0000313" key="4">
    <source>
        <dbReference type="Proteomes" id="UP000008311"/>
    </source>
</evidence>
<dbReference type="Proteomes" id="UP000008311">
    <property type="component" value="Unassembled WGS sequence"/>
</dbReference>
<evidence type="ECO:0000259" key="2">
    <source>
        <dbReference type="PROSITE" id="PS51277"/>
    </source>
</evidence>
<protein>
    <recommendedName>
        <fullName evidence="2">BURP domain-containing protein</fullName>
    </recommendedName>
</protein>
<dbReference type="PANTHER" id="PTHR31236">
    <property type="entry name" value="BURP DOMAIN PROTEIN USPL1-LIKE"/>
    <property type="match status" value="1"/>
</dbReference>
<sequence length="245" mass="27957">MTLSVSSMLWQVVVARSDASLLAEEYWQSVLPNTPISKALQELLVPDVENKNTSPDIPNWILYQKFTVLLNLYMVKHLINLMKLPTQQLYSSCTRISILVKRMNLLFTKFPDKVSFLPRQVANSIPFSSNKLPGIIDRFSINTKSAKANLMRQTLEECESPKVNGEDKFCATSLESLVDFGVSRLGRNVIILSNEIDQDNKKQEYSILTGIKMVGDKQNVCHKEVYAYAGFIVMRYLLLKLIRFL</sequence>
<name>B9RIH5_RICCO</name>
<dbReference type="Pfam" id="PF03181">
    <property type="entry name" value="BURP"/>
    <property type="match status" value="1"/>
</dbReference>
<dbReference type="AlphaFoldDB" id="B9RIH5"/>
<dbReference type="SMART" id="SM01045">
    <property type="entry name" value="BURP"/>
    <property type="match status" value="1"/>
</dbReference>